<dbReference type="Proteomes" id="UP001642520">
    <property type="component" value="Unassembled WGS sequence"/>
</dbReference>
<name>A0ABP1NYB2_XYLVO</name>
<sequence>MQLLRHRIRYKIVRRIQLHQLVLLLKFLKRSTIFFLSRISLLLFTVHTFIDSSGLDAPRGEKKGKEEERACWHDLENPIECQRPRVSFPRSNPVSRARSPLWTRARARSRDTTKIEDRTPYSFLRKLSLMLHNLSTVKYETSKENWRFSSITKRRSLSRCDGLNGRA</sequence>
<protein>
    <submittedName>
        <fullName evidence="1">Uncharacterized protein</fullName>
    </submittedName>
</protein>
<evidence type="ECO:0000313" key="1">
    <source>
        <dbReference type="EMBL" id="CAL7946015.1"/>
    </source>
</evidence>
<gene>
    <name evidence="1" type="ORF">XYLVIOL_LOCUS7539</name>
</gene>
<evidence type="ECO:0000313" key="2">
    <source>
        <dbReference type="Proteomes" id="UP001642520"/>
    </source>
</evidence>
<proteinExistence type="predicted"/>
<keyword evidence="2" id="KW-1185">Reference proteome</keyword>
<accession>A0ABP1NYB2</accession>
<dbReference type="EMBL" id="CAXAJV020001294">
    <property type="protein sequence ID" value="CAL7946015.1"/>
    <property type="molecule type" value="Genomic_DNA"/>
</dbReference>
<reference evidence="1 2" key="1">
    <citation type="submission" date="2024-08" db="EMBL/GenBank/DDBJ databases">
        <authorList>
            <person name="Will J Nash"/>
            <person name="Angela Man"/>
            <person name="Seanna McTaggart"/>
            <person name="Kendall Baker"/>
            <person name="Tom Barker"/>
            <person name="Leah Catchpole"/>
            <person name="Alex Durrant"/>
            <person name="Karim Gharbi"/>
            <person name="Naomi Irish"/>
            <person name="Gemy Kaithakottil"/>
            <person name="Debby Ku"/>
            <person name="Aaliyah Providence"/>
            <person name="Felix Shaw"/>
            <person name="David Swarbreck"/>
            <person name="Chris Watkins"/>
            <person name="Ann M. McCartney"/>
            <person name="Giulio Formenti"/>
            <person name="Alice Mouton"/>
            <person name="Noel Vella"/>
            <person name="Bjorn M von Reumont"/>
            <person name="Adriana Vella"/>
            <person name="Wilfried Haerty"/>
        </authorList>
    </citation>
    <scope>NUCLEOTIDE SEQUENCE [LARGE SCALE GENOMIC DNA]</scope>
</reference>
<comment type="caution">
    <text evidence="1">The sequence shown here is derived from an EMBL/GenBank/DDBJ whole genome shotgun (WGS) entry which is preliminary data.</text>
</comment>
<organism evidence="1 2">
    <name type="scientific">Xylocopa violacea</name>
    <name type="common">Violet carpenter bee</name>
    <name type="synonym">Apis violacea</name>
    <dbReference type="NCBI Taxonomy" id="135666"/>
    <lineage>
        <taxon>Eukaryota</taxon>
        <taxon>Metazoa</taxon>
        <taxon>Ecdysozoa</taxon>
        <taxon>Arthropoda</taxon>
        <taxon>Hexapoda</taxon>
        <taxon>Insecta</taxon>
        <taxon>Pterygota</taxon>
        <taxon>Neoptera</taxon>
        <taxon>Endopterygota</taxon>
        <taxon>Hymenoptera</taxon>
        <taxon>Apocrita</taxon>
        <taxon>Aculeata</taxon>
        <taxon>Apoidea</taxon>
        <taxon>Anthophila</taxon>
        <taxon>Apidae</taxon>
        <taxon>Xylocopa</taxon>
        <taxon>Xylocopa</taxon>
    </lineage>
</organism>